<sequence length="48" mass="5639">MSVQQVRKCCREFEDECADVQDYQRSGWPSVSDETITKVEEASLKDRR</sequence>
<gene>
    <name evidence="1" type="ORF">NPIL_278451</name>
</gene>
<comment type="caution">
    <text evidence="1">The sequence shown here is derived from an EMBL/GenBank/DDBJ whole genome shotgun (WGS) entry which is preliminary data.</text>
</comment>
<dbReference type="OrthoDB" id="8191996at2759"/>
<dbReference type="Proteomes" id="UP000887013">
    <property type="component" value="Unassembled WGS sequence"/>
</dbReference>
<feature type="non-terminal residue" evidence="1">
    <location>
        <position position="48"/>
    </location>
</feature>
<dbReference type="EMBL" id="BMAW01012186">
    <property type="protein sequence ID" value="GFT27399.1"/>
    <property type="molecule type" value="Genomic_DNA"/>
</dbReference>
<accession>A0A8X6NPP9</accession>
<protein>
    <submittedName>
        <fullName evidence="1">Uncharacterized protein</fullName>
    </submittedName>
</protein>
<name>A0A8X6NPP9_NEPPI</name>
<evidence type="ECO:0000313" key="2">
    <source>
        <dbReference type="Proteomes" id="UP000887013"/>
    </source>
</evidence>
<keyword evidence="2" id="KW-1185">Reference proteome</keyword>
<evidence type="ECO:0000313" key="1">
    <source>
        <dbReference type="EMBL" id="GFT27399.1"/>
    </source>
</evidence>
<organism evidence="1 2">
    <name type="scientific">Nephila pilipes</name>
    <name type="common">Giant wood spider</name>
    <name type="synonym">Nephila maculata</name>
    <dbReference type="NCBI Taxonomy" id="299642"/>
    <lineage>
        <taxon>Eukaryota</taxon>
        <taxon>Metazoa</taxon>
        <taxon>Ecdysozoa</taxon>
        <taxon>Arthropoda</taxon>
        <taxon>Chelicerata</taxon>
        <taxon>Arachnida</taxon>
        <taxon>Araneae</taxon>
        <taxon>Araneomorphae</taxon>
        <taxon>Entelegynae</taxon>
        <taxon>Araneoidea</taxon>
        <taxon>Nephilidae</taxon>
        <taxon>Nephila</taxon>
    </lineage>
</organism>
<reference evidence="1" key="1">
    <citation type="submission" date="2020-08" db="EMBL/GenBank/DDBJ databases">
        <title>Multicomponent nature underlies the extraordinary mechanical properties of spider dragline silk.</title>
        <authorList>
            <person name="Kono N."/>
            <person name="Nakamura H."/>
            <person name="Mori M."/>
            <person name="Yoshida Y."/>
            <person name="Ohtoshi R."/>
            <person name="Malay A.D."/>
            <person name="Moran D.A.P."/>
            <person name="Tomita M."/>
            <person name="Numata K."/>
            <person name="Arakawa K."/>
        </authorList>
    </citation>
    <scope>NUCLEOTIDE SEQUENCE</scope>
</reference>
<proteinExistence type="predicted"/>
<dbReference type="AlphaFoldDB" id="A0A8X6NPP9"/>